<evidence type="ECO:0000313" key="2">
    <source>
        <dbReference type="Proteomes" id="UP000638462"/>
    </source>
</evidence>
<sequence length="418" mass="47928">MLLLTVEEKLEIRTMSRKVNISVDNLPDTLRGQIHGVESAIDNESLALFTDNKDVRVSIENAAHGLRAYSNTFNHYDLWGRFVRSGHKKLPVEEAPKKTIVTRRISEKVDGILYDGEIKITPAVVSTRKDGEDVEYLVWPSDREEKVERALIRLASKGKIVKINFKSGIQYAVVFSMNELAQELKAVGQSMPYPQIKESLEALQGSKLSFRYSATDTRNSDIDDSFYESNMNFLSSLHFSGKKGQGGNVKCVACLNAFVHNMIDNLEYKGYYFNSAQELKRGLSRWMMLRLYHLWRYAAPGKTYHFRLLSIMEKYGSIYSTDEITENKLKALRRDMTTTMKDLIEKGAISEYNITNVKDDKTGNIIDYTYEMHPSDQFCDEILTLNKHNKRIEIQGGKRIVENAVLIDEDKIEEIVED</sequence>
<keyword evidence="2" id="KW-1185">Reference proteome</keyword>
<reference evidence="2" key="1">
    <citation type="journal article" date="2019" name="Int. J. Syst. Evol. Microbiol.">
        <title>The Global Catalogue of Microorganisms (GCM) 10K type strain sequencing project: providing services to taxonomists for standard genome sequencing and annotation.</title>
        <authorList>
            <consortium name="The Broad Institute Genomics Platform"/>
            <consortium name="The Broad Institute Genome Sequencing Center for Infectious Disease"/>
            <person name="Wu L."/>
            <person name="Ma J."/>
        </authorList>
    </citation>
    <scope>NUCLEOTIDE SEQUENCE [LARGE SCALE GENOMIC DNA]</scope>
    <source>
        <strain evidence="2">CGMCC 1.15394</strain>
    </source>
</reference>
<evidence type="ECO:0008006" key="3">
    <source>
        <dbReference type="Google" id="ProtNLM"/>
    </source>
</evidence>
<name>A0ABQ1THH3_9GAMM</name>
<accession>A0ABQ1THH3</accession>
<comment type="caution">
    <text evidence="1">The sequence shown here is derived from an EMBL/GenBank/DDBJ whole genome shotgun (WGS) entry which is preliminary data.</text>
</comment>
<dbReference type="Proteomes" id="UP000638462">
    <property type="component" value="Unassembled WGS sequence"/>
</dbReference>
<protein>
    <recommendedName>
        <fullName evidence="3">Replication protein A</fullName>
    </recommendedName>
</protein>
<dbReference type="EMBL" id="BMIT01000006">
    <property type="protein sequence ID" value="GGE94692.1"/>
    <property type="molecule type" value="Genomic_DNA"/>
</dbReference>
<evidence type="ECO:0000313" key="1">
    <source>
        <dbReference type="EMBL" id="GGE94692.1"/>
    </source>
</evidence>
<organism evidence="1 2">
    <name type="scientific">Pseudoalteromonas gelatinilytica</name>
    <dbReference type="NCBI Taxonomy" id="1703256"/>
    <lineage>
        <taxon>Bacteria</taxon>
        <taxon>Pseudomonadati</taxon>
        <taxon>Pseudomonadota</taxon>
        <taxon>Gammaproteobacteria</taxon>
        <taxon>Alteromonadales</taxon>
        <taxon>Pseudoalteromonadaceae</taxon>
        <taxon>Pseudoalteromonas</taxon>
    </lineage>
</organism>
<gene>
    <name evidence="1" type="ORF">GCM10008027_19590</name>
</gene>
<proteinExistence type="predicted"/>